<protein>
    <submittedName>
        <fullName evidence="1">Membrane MotB of proton-channel complex MotA/MotB</fullName>
    </submittedName>
</protein>
<reference evidence="1" key="1">
    <citation type="journal article" date="2021" name="Proc. Natl. Acad. Sci. U.S.A.">
        <title>A Catalog of Tens of Thousands of Viruses from Human Metagenomes Reveals Hidden Associations with Chronic Diseases.</title>
        <authorList>
            <person name="Tisza M.J."/>
            <person name="Buck C.B."/>
        </authorList>
    </citation>
    <scope>NUCLEOTIDE SEQUENCE</scope>
    <source>
        <strain evidence="1">CtXZx16</strain>
    </source>
</reference>
<proteinExistence type="predicted"/>
<accession>A0A8S5MKH7</accession>
<sequence>MFVDLISCAIALFVVFGIPSLLDRKASEQRSRDLEEEFRKRENY</sequence>
<name>A0A8S5MKH7_9CAUD</name>
<dbReference type="EMBL" id="BK014925">
    <property type="protein sequence ID" value="DAD82849.1"/>
    <property type="molecule type" value="Genomic_DNA"/>
</dbReference>
<organism evidence="1">
    <name type="scientific">Siphoviridae sp. ctXZx16</name>
    <dbReference type="NCBI Taxonomy" id="2826371"/>
    <lineage>
        <taxon>Viruses</taxon>
        <taxon>Duplodnaviria</taxon>
        <taxon>Heunggongvirae</taxon>
        <taxon>Uroviricota</taxon>
        <taxon>Caudoviricetes</taxon>
    </lineage>
</organism>
<evidence type="ECO:0000313" key="1">
    <source>
        <dbReference type="EMBL" id="DAD82849.1"/>
    </source>
</evidence>